<dbReference type="GeneID" id="92051437"/>
<reference evidence="2 3" key="1">
    <citation type="submission" date="2023-01" db="EMBL/GenBank/DDBJ databases">
        <title>Analysis of 21 Apiospora genomes using comparative genomics revels a genus with tremendous synthesis potential of carbohydrate active enzymes and secondary metabolites.</title>
        <authorList>
            <person name="Sorensen T."/>
        </authorList>
    </citation>
    <scope>NUCLEOTIDE SEQUENCE [LARGE SCALE GENOMIC DNA]</scope>
    <source>
        <strain evidence="2 3">CBS 114990</strain>
    </source>
</reference>
<protein>
    <submittedName>
        <fullName evidence="2">Uncharacterized protein</fullName>
    </submittedName>
</protein>
<evidence type="ECO:0000256" key="1">
    <source>
        <dbReference type="SAM" id="MobiDB-lite"/>
    </source>
</evidence>
<keyword evidence="3" id="KW-1185">Reference proteome</keyword>
<comment type="caution">
    <text evidence="2">The sequence shown here is derived from an EMBL/GenBank/DDBJ whole genome shotgun (WGS) entry which is preliminary data.</text>
</comment>
<gene>
    <name evidence="2" type="ORF">PG997_014063</name>
</gene>
<evidence type="ECO:0000313" key="3">
    <source>
        <dbReference type="Proteomes" id="UP001433268"/>
    </source>
</evidence>
<feature type="region of interest" description="Disordered" evidence="1">
    <location>
        <begin position="1"/>
        <end position="30"/>
    </location>
</feature>
<feature type="region of interest" description="Disordered" evidence="1">
    <location>
        <begin position="65"/>
        <end position="84"/>
    </location>
</feature>
<dbReference type="RefSeq" id="XP_066664069.1">
    <property type="nucleotide sequence ID" value="XM_066818377.1"/>
</dbReference>
<feature type="compositionally biased region" description="Basic residues" evidence="1">
    <location>
        <begin position="67"/>
        <end position="76"/>
    </location>
</feature>
<organism evidence="2 3">
    <name type="scientific">Apiospora hydei</name>
    <dbReference type="NCBI Taxonomy" id="1337664"/>
    <lineage>
        <taxon>Eukaryota</taxon>
        <taxon>Fungi</taxon>
        <taxon>Dikarya</taxon>
        <taxon>Ascomycota</taxon>
        <taxon>Pezizomycotina</taxon>
        <taxon>Sordariomycetes</taxon>
        <taxon>Xylariomycetidae</taxon>
        <taxon>Amphisphaeriales</taxon>
        <taxon>Apiosporaceae</taxon>
        <taxon>Apiospora</taxon>
    </lineage>
</organism>
<name>A0ABR1V7Z6_9PEZI</name>
<dbReference type="EMBL" id="JAQQWN010000009">
    <property type="protein sequence ID" value="KAK8067316.1"/>
    <property type="molecule type" value="Genomic_DNA"/>
</dbReference>
<accession>A0ABR1V7Z6</accession>
<sequence length="134" mass="14270">MSSSNTDKKGKGKAPAPDDTLRIGPASTVLPGELNEQGKFVCGMFKPGSDTELCGEVIANKQGSISSHKHKIHHAQYRQSKKDVQTVKTTQYEKLNAPEASSVSAAVATRTAPTALFSTIASTRRPTITMAPML</sequence>
<evidence type="ECO:0000313" key="2">
    <source>
        <dbReference type="EMBL" id="KAK8067316.1"/>
    </source>
</evidence>
<proteinExistence type="predicted"/>
<dbReference type="Proteomes" id="UP001433268">
    <property type="component" value="Unassembled WGS sequence"/>
</dbReference>